<evidence type="ECO:0000313" key="4">
    <source>
        <dbReference type="Proteomes" id="UP000658720"/>
    </source>
</evidence>
<sequence>MPIVRTEPRPTGFGCRVFAQRRSPPIENFLTAMDNQTTAQQIQLRDYQQSLLQGLFEAWKVHRRVMAQLPTGGGKTVIFSFLANEVAHHGDRVLVLAHREELITQAAAKLESVTGKPVGIIKAGYSPSPLYPIQVASVQTLINRLRDWPDFGLVVIDEAHHSTAKTYRKILDAYPNSYQLGVTATPIRTDGSGFVDLFDALVTGPTVKELIDLGHLSRFKMLAAKAMETKGVRTVAGDYSASGLEKANNVVELSGDLVEAYQQHCPDRRCLVFAISVAYSQAIAARYNAAGIPAIHLDGETPSEIRKEALAKFAAGEIKVISNCALFGEGLDIPALEAVQIARPTKSLGLWLQMVGRALRPAPGKDFAILLDHTKNHMIHGLPTRKRRWTLEGVEQAPVKLRKKRNGEIEELEETAIEEAPAQLVEVKELSGPWGEWWGDIVSAQQSKNYKQGWIYYQVCDAYPPIDVWLELANFLGRSPSWAIARFHEQDEAGQTKQTPPPLPSYIR</sequence>
<name>A0ABR9VWG7_9SYNC</name>
<keyword evidence="3" id="KW-0347">Helicase</keyword>
<evidence type="ECO:0000259" key="1">
    <source>
        <dbReference type="PROSITE" id="PS51192"/>
    </source>
</evidence>
<dbReference type="InterPro" id="IPR014001">
    <property type="entry name" value="Helicase_ATP-bd"/>
</dbReference>
<dbReference type="InterPro" id="IPR050742">
    <property type="entry name" value="Helicase_Restrict-Modif_Enz"/>
</dbReference>
<keyword evidence="3" id="KW-0547">Nucleotide-binding</keyword>
<evidence type="ECO:0000259" key="2">
    <source>
        <dbReference type="PROSITE" id="PS51194"/>
    </source>
</evidence>
<feature type="domain" description="Helicase C-terminal" evidence="2">
    <location>
        <begin position="256"/>
        <end position="402"/>
    </location>
</feature>
<dbReference type="PANTHER" id="PTHR47396:SF1">
    <property type="entry name" value="ATP-DEPENDENT HELICASE IRC3-RELATED"/>
    <property type="match status" value="1"/>
</dbReference>
<dbReference type="SMART" id="SM00487">
    <property type="entry name" value="DEXDc"/>
    <property type="match status" value="1"/>
</dbReference>
<keyword evidence="4" id="KW-1185">Reference proteome</keyword>
<dbReference type="GO" id="GO:0004386">
    <property type="term" value="F:helicase activity"/>
    <property type="evidence" value="ECO:0007669"/>
    <property type="project" value="UniProtKB-KW"/>
</dbReference>
<feature type="domain" description="Helicase ATP-binding" evidence="1">
    <location>
        <begin position="56"/>
        <end position="204"/>
    </location>
</feature>
<dbReference type="InterPro" id="IPR006935">
    <property type="entry name" value="Helicase/UvrB_N"/>
</dbReference>
<dbReference type="InterPro" id="IPR001650">
    <property type="entry name" value="Helicase_C-like"/>
</dbReference>
<dbReference type="PANTHER" id="PTHR47396">
    <property type="entry name" value="TYPE I RESTRICTION ENZYME ECOKI R PROTEIN"/>
    <property type="match status" value="1"/>
</dbReference>
<dbReference type="Proteomes" id="UP000658720">
    <property type="component" value="Unassembled WGS sequence"/>
</dbReference>
<dbReference type="SMART" id="SM00490">
    <property type="entry name" value="HELICc"/>
    <property type="match status" value="1"/>
</dbReference>
<protein>
    <submittedName>
        <fullName evidence="3">DEAD/DEAH box helicase</fullName>
    </submittedName>
</protein>
<reference evidence="3 4" key="1">
    <citation type="submission" date="2020-10" db="EMBL/GenBank/DDBJ databases">
        <authorList>
            <person name="Castelo-Branco R."/>
            <person name="Eusebio N."/>
            <person name="Adriana R."/>
            <person name="Vieira A."/>
            <person name="Brugerolle De Fraissinette N."/>
            <person name="Rezende De Castro R."/>
            <person name="Schneider M.P."/>
            <person name="Vasconcelos V."/>
            <person name="Leao P.N."/>
        </authorList>
    </citation>
    <scope>NUCLEOTIDE SEQUENCE [LARGE SCALE GENOMIC DNA]</scope>
    <source>
        <strain evidence="3 4">LEGE 00031</strain>
    </source>
</reference>
<dbReference type="EMBL" id="JADEVV010000081">
    <property type="protein sequence ID" value="MBE9255694.1"/>
    <property type="molecule type" value="Genomic_DNA"/>
</dbReference>
<keyword evidence="3" id="KW-0067">ATP-binding</keyword>
<dbReference type="Pfam" id="PF04851">
    <property type="entry name" value="ResIII"/>
    <property type="match status" value="1"/>
</dbReference>
<dbReference type="PROSITE" id="PS51194">
    <property type="entry name" value="HELICASE_CTER"/>
    <property type="match status" value="1"/>
</dbReference>
<comment type="caution">
    <text evidence="3">The sequence shown here is derived from an EMBL/GenBank/DDBJ whole genome shotgun (WGS) entry which is preliminary data.</text>
</comment>
<proteinExistence type="predicted"/>
<dbReference type="PROSITE" id="PS51192">
    <property type="entry name" value="HELICASE_ATP_BIND_1"/>
    <property type="match status" value="1"/>
</dbReference>
<evidence type="ECO:0000313" key="3">
    <source>
        <dbReference type="EMBL" id="MBE9255694.1"/>
    </source>
</evidence>
<dbReference type="Pfam" id="PF00271">
    <property type="entry name" value="Helicase_C"/>
    <property type="match status" value="1"/>
</dbReference>
<dbReference type="Gene3D" id="3.40.50.300">
    <property type="entry name" value="P-loop containing nucleotide triphosphate hydrolases"/>
    <property type="match status" value="2"/>
</dbReference>
<dbReference type="RefSeq" id="WP_194021227.1">
    <property type="nucleotide sequence ID" value="NZ_JADEVV010000081.1"/>
</dbReference>
<keyword evidence="3" id="KW-0378">Hydrolase</keyword>
<dbReference type="SUPFAM" id="SSF52540">
    <property type="entry name" value="P-loop containing nucleoside triphosphate hydrolases"/>
    <property type="match status" value="1"/>
</dbReference>
<gene>
    <name evidence="3" type="ORF">IQ217_18025</name>
</gene>
<dbReference type="InterPro" id="IPR027417">
    <property type="entry name" value="P-loop_NTPase"/>
</dbReference>
<organism evidence="3 4">
    <name type="scientific">Synechocystis salina LEGE 00031</name>
    <dbReference type="NCBI Taxonomy" id="1828736"/>
    <lineage>
        <taxon>Bacteria</taxon>
        <taxon>Bacillati</taxon>
        <taxon>Cyanobacteriota</taxon>
        <taxon>Cyanophyceae</taxon>
        <taxon>Synechococcales</taxon>
        <taxon>Merismopediaceae</taxon>
        <taxon>Synechocystis</taxon>
    </lineage>
</organism>
<accession>A0ABR9VWG7</accession>